<evidence type="ECO:0000256" key="2">
    <source>
        <dbReference type="ARBA" id="ARBA00023110"/>
    </source>
</evidence>
<dbReference type="Gene3D" id="2.40.100.10">
    <property type="entry name" value="Cyclophilin-like"/>
    <property type="match status" value="1"/>
</dbReference>
<feature type="chain" id="PRO_5016482376" description="Peptidyl-prolyl cis-trans isomerase" evidence="4">
    <location>
        <begin position="21"/>
        <end position="190"/>
    </location>
</feature>
<sequence>MFNKLLITLSLLTLSLTTYASNNPQVRLVTNKGNIEIELNQEKAPESVKNFMQYVKSDYYSGTVFHRVIKGFMIQGGGFDKDLERKQSNKPISNEAFNGLKNDRGTIAMARTNMPHSATAQFFINTANNRPLNHTAKSMRGWGYTVFGKVTKGMDVVDIIENSKTGAKGIFPSDVPQSDVIIEKVEIIKE</sequence>
<gene>
    <name evidence="6" type="ORF">DIZ80_08910</name>
</gene>
<dbReference type="AlphaFoldDB" id="A0A370DBZ3"/>
<dbReference type="Proteomes" id="UP000254266">
    <property type="component" value="Unassembled WGS sequence"/>
</dbReference>
<protein>
    <recommendedName>
        <fullName evidence="4">Peptidyl-prolyl cis-trans isomerase</fullName>
        <shortName evidence="4">PPIase</shortName>
        <ecNumber evidence="4">5.2.1.8</ecNumber>
    </recommendedName>
</protein>
<dbReference type="SUPFAM" id="SSF50891">
    <property type="entry name" value="Cyclophilin-like"/>
    <property type="match status" value="1"/>
</dbReference>
<dbReference type="GO" id="GO:0006457">
    <property type="term" value="P:protein folding"/>
    <property type="evidence" value="ECO:0007669"/>
    <property type="project" value="InterPro"/>
</dbReference>
<evidence type="ECO:0000313" key="6">
    <source>
        <dbReference type="EMBL" id="RDH82405.1"/>
    </source>
</evidence>
<dbReference type="InterPro" id="IPR029000">
    <property type="entry name" value="Cyclophilin-like_dom_sf"/>
</dbReference>
<dbReference type="PROSITE" id="PS50072">
    <property type="entry name" value="CSA_PPIASE_2"/>
    <property type="match status" value="1"/>
</dbReference>
<dbReference type="EC" id="5.2.1.8" evidence="4"/>
<feature type="signal peptide" evidence="4">
    <location>
        <begin position="1"/>
        <end position="20"/>
    </location>
</feature>
<keyword evidence="7" id="KW-1185">Reference proteome</keyword>
<evidence type="ECO:0000259" key="5">
    <source>
        <dbReference type="PROSITE" id="PS50072"/>
    </source>
</evidence>
<dbReference type="InterPro" id="IPR020892">
    <property type="entry name" value="Cyclophilin-type_PPIase_CS"/>
</dbReference>
<comment type="function">
    <text evidence="4">PPIases accelerate the folding of proteins. It catalyzes the cis-trans isomerization of proline imidic peptide bonds in oligopeptides.</text>
</comment>
<evidence type="ECO:0000256" key="4">
    <source>
        <dbReference type="RuleBase" id="RU363019"/>
    </source>
</evidence>
<dbReference type="Pfam" id="PF00160">
    <property type="entry name" value="Pro_isomerase"/>
    <property type="match status" value="1"/>
</dbReference>
<keyword evidence="2 4" id="KW-0697">Rotamase</keyword>
<comment type="caution">
    <text evidence="6">The sequence shown here is derived from an EMBL/GenBank/DDBJ whole genome shotgun (WGS) entry which is preliminary data.</text>
</comment>
<comment type="similarity">
    <text evidence="1 4">Belongs to the cyclophilin-type PPIase family.</text>
</comment>
<proteinExistence type="inferred from homology"/>
<evidence type="ECO:0000256" key="3">
    <source>
        <dbReference type="ARBA" id="ARBA00023235"/>
    </source>
</evidence>
<keyword evidence="4" id="KW-0732">Signal</keyword>
<dbReference type="InterPro" id="IPR002130">
    <property type="entry name" value="Cyclophilin-type_PPIase_dom"/>
</dbReference>
<accession>A0A370DBZ3</accession>
<keyword evidence="3 4" id="KW-0413">Isomerase</keyword>
<dbReference type="PROSITE" id="PS00170">
    <property type="entry name" value="CSA_PPIASE_1"/>
    <property type="match status" value="1"/>
</dbReference>
<feature type="domain" description="PPIase cyclophilin-type" evidence="5">
    <location>
        <begin position="33"/>
        <end position="187"/>
    </location>
</feature>
<dbReference type="PANTHER" id="PTHR43246">
    <property type="entry name" value="PEPTIDYL-PROLYL CIS-TRANS ISOMERASE CYP38, CHLOROPLASTIC"/>
    <property type="match status" value="1"/>
</dbReference>
<comment type="catalytic activity">
    <reaction evidence="4">
        <text>[protein]-peptidylproline (omega=180) = [protein]-peptidylproline (omega=0)</text>
        <dbReference type="Rhea" id="RHEA:16237"/>
        <dbReference type="Rhea" id="RHEA-COMP:10747"/>
        <dbReference type="Rhea" id="RHEA-COMP:10748"/>
        <dbReference type="ChEBI" id="CHEBI:83833"/>
        <dbReference type="ChEBI" id="CHEBI:83834"/>
        <dbReference type="EC" id="5.2.1.8"/>
    </reaction>
</comment>
<dbReference type="EMBL" id="QFXC01000011">
    <property type="protein sequence ID" value="RDH82405.1"/>
    <property type="molecule type" value="Genomic_DNA"/>
</dbReference>
<organism evidence="6 7">
    <name type="scientific">endosymbiont of Galathealinum brachiosum</name>
    <dbReference type="NCBI Taxonomy" id="2200906"/>
    <lineage>
        <taxon>Bacteria</taxon>
        <taxon>Pseudomonadati</taxon>
        <taxon>Pseudomonadota</taxon>
        <taxon>Gammaproteobacteria</taxon>
        <taxon>sulfur-oxidizing symbionts</taxon>
    </lineage>
</organism>
<name>A0A370DBZ3_9GAMM</name>
<dbReference type="GO" id="GO:0003755">
    <property type="term" value="F:peptidyl-prolyl cis-trans isomerase activity"/>
    <property type="evidence" value="ECO:0007669"/>
    <property type="project" value="UniProtKB-UniRule"/>
</dbReference>
<dbReference type="PRINTS" id="PR00153">
    <property type="entry name" value="CSAPPISMRASE"/>
</dbReference>
<evidence type="ECO:0000313" key="7">
    <source>
        <dbReference type="Proteomes" id="UP000254266"/>
    </source>
</evidence>
<evidence type="ECO:0000256" key="1">
    <source>
        <dbReference type="ARBA" id="ARBA00007365"/>
    </source>
</evidence>
<reference evidence="6 7" key="1">
    <citation type="journal article" date="2018" name="ISME J.">
        <title>Endosymbiont genomes yield clues of tubeworm success.</title>
        <authorList>
            <person name="Li Y."/>
            <person name="Liles M.R."/>
            <person name="Halanych K.M."/>
        </authorList>
    </citation>
    <scope>NUCLEOTIDE SEQUENCE [LARGE SCALE GENOMIC DNA]</scope>
    <source>
        <strain evidence="6">A1464</strain>
    </source>
</reference>
<dbReference type="InterPro" id="IPR044665">
    <property type="entry name" value="E_coli_cyclophilin_A-like"/>
</dbReference>